<dbReference type="AlphaFoldDB" id="A0A0G1GDL8"/>
<feature type="transmembrane region" description="Helical" evidence="1">
    <location>
        <begin position="12"/>
        <end position="31"/>
    </location>
</feature>
<dbReference type="Pfam" id="PF18926">
    <property type="entry name" value="DUF5676"/>
    <property type="match status" value="1"/>
</dbReference>
<feature type="transmembrane region" description="Helical" evidence="1">
    <location>
        <begin position="61"/>
        <end position="86"/>
    </location>
</feature>
<gene>
    <name evidence="2" type="ORF">UV74_C0013G0095</name>
</gene>
<dbReference type="Proteomes" id="UP000034090">
    <property type="component" value="Unassembled WGS sequence"/>
</dbReference>
<proteinExistence type="predicted"/>
<evidence type="ECO:0000256" key="1">
    <source>
        <dbReference type="SAM" id="Phobius"/>
    </source>
</evidence>
<keyword evidence="1" id="KW-0472">Membrane</keyword>
<accession>A0A0G1GDL8</accession>
<dbReference type="InterPro" id="IPR044020">
    <property type="entry name" value="DUF5676"/>
</dbReference>
<protein>
    <submittedName>
        <fullName evidence="2">Uncharacterized protein</fullName>
    </submittedName>
</protein>
<organism evidence="2 3">
    <name type="scientific">Candidatus Woesebacteria bacterium GW2011_GWB1_43_14</name>
    <dbReference type="NCBI Taxonomy" id="1618578"/>
    <lineage>
        <taxon>Bacteria</taxon>
        <taxon>Candidatus Woeseibacteriota</taxon>
    </lineage>
</organism>
<sequence>MMKNNPTATANALAATTGVVYVACRILVSLFPDLMFSVGQSWLHGIELTRLGSWNLSLGTFTVGLASSVIFAWVIGYAFAVSYNYFSKR</sequence>
<evidence type="ECO:0000313" key="2">
    <source>
        <dbReference type="EMBL" id="KKS96973.1"/>
    </source>
</evidence>
<keyword evidence="1" id="KW-0812">Transmembrane</keyword>
<dbReference type="STRING" id="1618578.UV74_C0013G0095"/>
<dbReference type="EMBL" id="LCFQ01000013">
    <property type="protein sequence ID" value="KKS96973.1"/>
    <property type="molecule type" value="Genomic_DNA"/>
</dbReference>
<reference evidence="2 3" key="1">
    <citation type="journal article" date="2015" name="Nature">
        <title>rRNA introns, odd ribosomes, and small enigmatic genomes across a large radiation of phyla.</title>
        <authorList>
            <person name="Brown C.T."/>
            <person name="Hug L.A."/>
            <person name="Thomas B.C."/>
            <person name="Sharon I."/>
            <person name="Castelle C.J."/>
            <person name="Singh A."/>
            <person name="Wilkins M.J."/>
            <person name="Williams K.H."/>
            <person name="Banfield J.F."/>
        </authorList>
    </citation>
    <scope>NUCLEOTIDE SEQUENCE [LARGE SCALE GENOMIC DNA]</scope>
</reference>
<name>A0A0G1GDL8_9BACT</name>
<evidence type="ECO:0000313" key="3">
    <source>
        <dbReference type="Proteomes" id="UP000034090"/>
    </source>
</evidence>
<comment type="caution">
    <text evidence="2">The sequence shown here is derived from an EMBL/GenBank/DDBJ whole genome shotgun (WGS) entry which is preliminary data.</text>
</comment>
<keyword evidence="1" id="KW-1133">Transmembrane helix</keyword>